<dbReference type="Pfam" id="PF06625">
    <property type="entry name" value="DUF1151"/>
    <property type="match status" value="1"/>
</dbReference>
<dbReference type="PANTHER" id="PTHR16768:SF4">
    <property type="entry name" value="PROTEIN FAM107B ISOFORM X1"/>
    <property type="match status" value="1"/>
</dbReference>
<feature type="compositionally biased region" description="Low complexity" evidence="2">
    <location>
        <begin position="18"/>
        <end position="28"/>
    </location>
</feature>
<gene>
    <name evidence="3" type="ORF">FQN60_001680</name>
</gene>
<reference evidence="3 4" key="1">
    <citation type="submission" date="2019-08" db="EMBL/GenBank/DDBJ databases">
        <title>A chromosome-level genome assembly, high-density linkage maps, and genome scans reveal the genomic architecture of hybrid incompatibilities underlying speciation via character displacement in darters (Percidae: Etheostominae).</title>
        <authorList>
            <person name="Moran R.L."/>
            <person name="Catchen J.M."/>
            <person name="Fuller R.C."/>
        </authorList>
    </citation>
    <scope>NUCLEOTIDE SEQUENCE [LARGE SCALE GENOMIC DNA]</scope>
    <source>
        <strain evidence="3">EspeVRDwgs_2016</strain>
        <tissue evidence="3">Muscle</tissue>
    </source>
</reference>
<dbReference type="EMBL" id="VOFY01000007">
    <property type="protein sequence ID" value="KAA8590737.1"/>
    <property type="molecule type" value="Genomic_DNA"/>
</dbReference>
<accession>A0A5J5D9C5</accession>
<dbReference type="AlphaFoldDB" id="A0A5J5D9C5"/>
<name>A0A5J5D9C5_9PERO</name>
<sequence>MPSPQVALQGELSTITSTTTFSTASSSAELRRSRKKRRTRIPVCELHTMADVLRQQPLMKDQYSPDSYPSPPTATQHAAGARAPHQATMALSASIPNGRNHTHMEIQLASKSRVINNKHPQSNNHRDNVVKAEASSGQPNPIKASRTHNELHKELLLAHKRGLALSSRSELQQVLERRKRVQSEREEEGQSRTSLEDVLLRRQLKQLEREKEQEDKVQQESQLMEFVRVRQNLRKIHSAIQNKAANT</sequence>
<dbReference type="Proteomes" id="UP000327493">
    <property type="component" value="Chromosome 7"/>
</dbReference>
<evidence type="ECO:0000313" key="4">
    <source>
        <dbReference type="Proteomes" id="UP000327493"/>
    </source>
</evidence>
<dbReference type="PANTHER" id="PTHR16768">
    <property type="entry name" value="DOWN REGULATED IN RENAL CARCINOMA 1/TU3A"/>
    <property type="match status" value="1"/>
</dbReference>
<evidence type="ECO:0000256" key="1">
    <source>
        <dbReference type="ARBA" id="ARBA00023054"/>
    </source>
</evidence>
<evidence type="ECO:0000313" key="3">
    <source>
        <dbReference type="EMBL" id="KAA8590737.1"/>
    </source>
</evidence>
<dbReference type="GO" id="GO:0043005">
    <property type="term" value="C:neuron projection"/>
    <property type="evidence" value="ECO:0007669"/>
    <property type="project" value="TreeGrafter"/>
</dbReference>
<dbReference type="GO" id="GO:0051017">
    <property type="term" value="P:actin filament bundle assembly"/>
    <property type="evidence" value="ECO:0007669"/>
    <property type="project" value="TreeGrafter"/>
</dbReference>
<organism evidence="3 4">
    <name type="scientific">Etheostoma spectabile</name>
    <name type="common">orangethroat darter</name>
    <dbReference type="NCBI Taxonomy" id="54343"/>
    <lineage>
        <taxon>Eukaryota</taxon>
        <taxon>Metazoa</taxon>
        <taxon>Chordata</taxon>
        <taxon>Craniata</taxon>
        <taxon>Vertebrata</taxon>
        <taxon>Euteleostomi</taxon>
        <taxon>Actinopterygii</taxon>
        <taxon>Neopterygii</taxon>
        <taxon>Teleostei</taxon>
        <taxon>Neoteleostei</taxon>
        <taxon>Acanthomorphata</taxon>
        <taxon>Eupercaria</taxon>
        <taxon>Perciformes</taxon>
        <taxon>Percoidei</taxon>
        <taxon>Percidae</taxon>
        <taxon>Etheostomatinae</taxon>
        <taxon>Etheostoma</taxon>
    </lineage>
</organism>
<protein>
    <submittedName>
        <fullName evidence="3">Uncharacterized protein</fullName>
    </submittedName>
</protein>
<proteinExistence type="predicted"/>
<feature type="region of interest" description="Disordered" evidence="2">
    <location>
        <begin position="18"/>
        <end position="39"/>
    </location>
</feature>
<dbReference type="GO" id="GO:0001725">
    <property type="term" value="C:stress fiber"/>
    <property type="evidence" value="ECO:0007669"/>
    <property type="project" value="TreeGrafter"/>
</dbReference>
<comment type="caution">
    <text evidence="3">The sequence shown here is derived from an EMBL/GenBank/DDBJ whole genome shotgun (WGS) entry which is preliminary data.</text>
</comment>
<dbReference type="InterPro" id="IPR009533">
    <property type="entry name" value="FAM107"/>
</dbReference>
<dbReference type="GO" id="GO:0045202">
    <property type="term" value="C:synapse"/>
    <property type="evidence" value="ECO:0007669"/>
    <property type="project" value="TreeGrafter"/>
</dbReference>
<keyword evidence="4" id="KW-1185">Reference proteome</keyword>
<evidence type="ECO:0000256" key="2">
    <source>
        <dbReference type="SAM" id="MobiDB-lite"/>
    </source>
</evidence>
<keyword evidence="1" id="KW-0175">Coiled coil</keyword>
<dbReference type="GO" id="GO:0030041">
    <property type="term" value="P:actin filament polymerization"/>
    <property type="evidence" value="ECO:0007669"/>
    <property type="project" value="TreeGrafter"/>
</dbReference>
<dbReference type="GO" id="GO:0032956">
    <property type="term" value="P:regulation of actin cytoskeleton organization"/>
    <property type="evidence" value="ECO:0007669"/>
    <property type="project" value="TreeGrafter"/>
</dbReference>